<sequence length="41" mass="4592">MREDYFFARRVGSRGIPFTPPAAQGSSLIFGRGEQEGQDIF</sequence>
<dbReference type="EMBL" id="BTCL01000002">
    <property type="protein sequence ID" value="GMK43664.1"/>
    <property type="molecule type" value="Genomic_DNA"/>
</dbReference>
<gene>
    <name evidence="1" type="ORF">PghCCS26_07910</name>
</gene>
<keyword evidence="2" id="KW-1185">Reference proteome</keyword>
<protein>
    <submittedName>
        <fullName evidence="1">Uncharacterized protein</fullName>
    </submittedName>
</protein>
<evidence type="ECO:0000313" key="1">
    <source>
        <dbReference type="EMBL" id="GMK43664.1"/>
    </source>
</evidence>
<reference evidence="1 2" key="1">
    <citation type="submission" date="2023-05" db="EMBL/GenBank/DDBJ databases">
        <title>Draft genome of Paenibacillus sp. CCS26.</title>
        <authorList>
            <person name="Akita H."/>
            <person name="Shinto Y."/>
            <person name="Kimura Z."/>
        </authorList>
    </citation>
    <scope>NUCLEOTIDE SEQUENCE [LARGE SCALE GENOMIC DNA]</scope>
    <source>
        <strain evidence="1 2">CCS26</strain>
    </source>
</reference>
<proteinExistence type="predicted"/>
<name>A0ABQ6NI05_9BACL</name>
<dbReference type="Proteomes" id="UP001285921">
    <property type="component" value="Unassembled WGS sequence"/>
</dbReference>
<evidence type="ECO:0000313" key="2">
    <source>
        <dbReference type="Proteomes" id="UP001285921"/>
    </source>
</evidence>
<organism evidence="1 2">
    <name type="scientific">Paenibacillus glycanilyticus</name>
    <dbReference type="NCBI Taxonomy" id="126569"/>
    <lineage>
        <taxon>Bacteria</taxon>
        <taxon>Bacillati</taxon>
        <taxon>Bacillota</taxon>
        <taxon>Bacilli</taxon>
        <taxon>Bacillales</taxon>
        <taxon>Paenibacillaceae</taxon>
        <taxon>Paenibacillus</taxon>
    </lineage>
</organism>
<accession>A0ABQ6NI05</accession>
<comment type="caution">
    <text evidence="1">The sequence shown here is derived from an EMBL/GenBank/DDBJ whole genome shotgun (WGS) entry which is preliminary data.</text>
</comment>